<evidence type="ECO:0000313" key="2">
    <source>
        <dbReference type="Proteomes" id="UP000183667"/>
    </source>
</evidence>
<sequence>MAASVEWGDALTAANGVGGGVTFKLSGLTLTGPRGASTPDVSLLFNEAASCTPANVTLVVN</sequence>
<organism evidence="1 2">
    <name type="scientific">Burkholderia ubonensis</name>
    <dbReference type="NCBI Taxonomy" id="101571"/>
    <lineage>
        <taxon>Bacteria</taxon>
        <taxon>Pseudomonadati</taxon>
        <taxon>Pseudomonadota</taxon>
        <taxon>Betaproteobacteria</taxon>
        <taxon>Burkholderiales</taxon>
        <taxon>Burkholderiaceae</taxon>
        <taxon>Burkholderia</taxon>
        <taxon>Burkholderia cepacia complex</taxon>
    </lineage>
</organism>
<comment type="caution">
    <text evidence="1">The sequence shown here is derived from an EMBL/GenBank/DDBJ whole genome shotgun (WGS) entry which is preliminary data.</text>
</comment>
<protein>
    <submittedName>
        <fullName evidence="1">Uncharacterized protein</fullName>
    </submittedName>
</protein>
<dbReference type="AlphaFoldDB" id="A0ABD6Q5Z1"/>
<dbReference type="Proteomes" id="UP000183667">
    <property type="component" value="Unassembled WGS sequence"/>
</dbReference>
<dbReference type="EMBL" id="MEAU01000014">
    <property type="protein sequence ID" value="OJA47849.1"/>
    <property type="molecule type" value="Genomic_DNA"/>
</dbReference>
<proteinExistence type="predicted"/>
<reference evidence="2" key="1">
    <citation type="submission" date="2016-08" db="EMBL/GenBank/DDBJ databases">
        <title>Population biology and virulence potential of Burkholderia ubonensis.</title>
        <authorList>
            <person name="Price E.P."/>
            <person name="Currie B.J."/>
            <person name="Wagner D.M."/>
        </authorList>
    </citation>
    <scope>NUCLEOTIDE SEQUENCE [LARGE SCALE GENOMIC DNA]</scope>
    <source>
        <strain evidence="2">MSMB0103</strain>
    </source>
</reference>
<gene>
    <name evidence="1" type="ORF">BGV66_12135</name>
</gene>
<evidence type="ECO:0000313" key="1">
    <source>
        <dbReference type="EMBL" id="OJA47849.1"/>
    </source>
</evidence>
<accession>A0ABD6Q5Z1</accession>
<name>A0ABD6Q5Z1_9BURK</name>